<dbReference type="Pfam" id="PF10090">
    <property type="entry name" value="HPTransfase"/>
    <property type="match status" value="1"/>
</dbReference>
<evidence type="ECO:0000259" key="1">
    <source>
        <dbReference type="Pfam" id="PF10090"/>
    </source>
</evidence>
<dbReference type="InterPro" id="IPR018762">
    <property type="entry name" value="ChpT_C"/>
</dbReference>
<protein>
    <submittedName>
        <fullName evidence="2">Histidine phosphotransferase family protein</fullName>
    </submittedName>
</protein>
<sequence>MPPDPAELAALIGSRICHDLISPIGAIGNGVELLEMAGTAGPEVSLIADSVAAANARIRFFRIAFGTASADQTLARTEIRSVLDDLSRGDRLTIDWQVAGDQPRGPVKLAFLLLQCCETALPFGGRLTVSDAEGVWQIRAEAEKMRIDEALWSRLEGGRAPLTPAQVQFALAPAEAARIGRPLRIVRGEGWITLRF</sequence>
<dbReference type="Gene3D" id="1.10.287.130">
    <property type="match status" value="1"/>
</dbReference>
<dbReference type="InterPro" id="IPR036890">
    <property type="entry name" value="HATPase_C_sf"/>
</dbReference>
<dbReference type="RefSeq" id="WP_261494461.1">
    <property type="nucleotide sequence ID" value="NZ_JAOCQF010000001.1"/>
</dbReference>
<name>A0ABT2NM45_9RHOB</name>
<reference evidence="3" key="1">
    <citation type="submission" date="2023-07" db="EMBL/GenBank/DDBJ databases">
        <title>Defluviimonas sediminis sp. nov., isolated from mangrove sediment.</title>
        <authorList>
            <person name="Liu L."/>
            <person name="Li J."/>
            <person name="Huang Y."/>
            <person name="Pan J."/>
            <person name="Li M."/>
        </authorList>
    </citation>
    <scope>NUCLEOTIDE SEQUENCE [LARGE SCALE GENOMIC DNA]</scope>
    <source>
        <strain evidence="3">FT324</strain>
    </source>
</reference>
<organism evidence="2 3">
    <name type="scientific">Albidovulum sediminis</name>
    <dbReference type="NCBI Taxonomy" id="3066345"/>
    <lineage>
        <taxon>Bacteria</taxon>
        <taxon>Pseudomonadati</taxon>
        <taxon>Pseudomonadota</taxon>
        <taxon>Alphaproteobacteria</taxon>
        <taxon>Rhodobacterales</taxon>
        <taxon>Paracoccaceae</taxon>
        <taxon>Albidovulum</taxon>
    </lineage>
</organism>
<proteinExistence type="predicted"/>
<dbReference type="Gene3D" id="3.30.565.10">
    <property type="entry name" value="Histidine kinase-like ATPase, C-terminal domain"/>
    <property type="match status" value="1"/>
</dbReference>
<dbReference type="EMBL" id="JAOCQF010000001">
    <property type="protein sequence ID" value="MCT8329039.1"/>
    <property type="molecule type" value="Genomic_DNA"/>
</dbReference>
<evidence type="ECO:0000313" key="2">
    <source>
        <dbReference type="EMBL" id="MCT8329039.1"/>
    </source>
</evidence>
<evidence type="ECO:0000313" key="3">
    <source>
        <dbReference type="Proteomes" id="UP001205601"/>
    </source>
</evidence>
<accession>A0ABT2NM45</accession>
<comment type="caution">
    <text evidence="2">The sequence shown here is derived from an EMBL/GenBank/DDBJ whole genome shotgun (WGS) entry which is preliminary data.</text>
</comment>
<gene>
    <name evidence="2" type="ORF">N5I32_05895</name>
</gene>
<keyword evidence="3" id="KW-1185">Reference proteome</keyword>
<feature type="domain" description="Histidine phosphotransferase ChpT C-terminal" evidence="1">
    <location>
        <begin position="77"/>
        <end position="188"/>
    </location>
</feature>
<dbReference type="Proteomes" id="UP001205601">
    <property type="component" value="Unassembled WGS sequence"/>
</dbReference>